<dbReference type="PANTHER" id="PTHR43143">
    <property type="entry name" value="METALLOPHOSPHOESTERASE, CALCINEURIN SUPERFAMILY"/>
    <property type="match status" value="1"/>
</dbReference>
<gene>
    <name evidence="2" type="ORF">ACFFNY_25610</name>
</gene>
<reference evidence="2 3" key="1">
    <citation type="submission" date="2024-09" db="EMBL/GenBank/DDBJ databases">
        <authorList>
            <person name="Sun Q."/>
            <person name="Mori K."/>
        </authorList>
    </citation>
    <scope>NUCLEOTIDE SEQUENCE [LARGE SCALE GENOMIC DNA]</scope>
    <source>
        <strain evidence="2 3">JCM 12520</strain>
    </source>
</reference>
<organism evidence="2 3">
    <name type="scientific">Paenibacillus hodogayensis</name>
    <dbReference type="NCBI Taxonomy" id="279208"/>
    <lineage>
        <taxon>Bacteria</taxon>
        <taxon>Bacillati</taxon>
        <taxon>Bacillota</taxon>
        <taxon>Bacilli</taxon>
        <taxon>Bacillales</taxon>
        <taxon>Paenibacillaceae</taxon>
        <taxon>Paenibacillus</taxon>
    </lineage>
</organism>
<proteinExistence type="predicted"/>
<evidence type="ECO:0000259" key="1">
    <source>
        <dbReference type="Pfam" id="PF00149"/>
    </source>
</evidence>
<dbReference type="PANTHER" id="PTHR43143:SF1">
    <property type="entry name" value="SERINE_THREONINE-PROTEIN PHOSPHATASE CPPED1"/>
    <property type="match status" value="1"/>
</dbReference>
<dbReference type="RefSeq" id="WP_344909092.1">
    <property type="nucleotide sequence ID" value="NZ_BAAAYO010000007.1"/>
</dbReference>
<evidence type="ECO:0000313" key="3">
    <source>
        <dbReference type="Proteomes" id="UP001589619"/>
    </source>
</evidence>
<feature type="domain" description="Calcineurin-like phosphoesterase" evidence="1">
    <location>
        <begin position="50"/>
        <end position="263"/>
    </location>
</feature>
<dbReference type="Gene3D" id="3.60.21.10">
    <property type="match status" value="1"/>
</dbReference>
<keyword evidence="3" id="KW-1185">Reference proteome</keyword>
<protein>
    <submittedName>
        <fullName evidence="2">Metallophosphoesterase family protein</fullName>
        <ecNumber evidence="2">3.1.-.-</ecNumber>
    </submittedName>
</protein>
<evidence type="ECO:0000313" key="2">
    <source>
        <dbReference type="EMBL" id="MFB9754965.1"/>
    </source>
</evidence>
<keyword evidence="2" id="KW-0378">Hydrolase</keyword>
<dbReference type="InterPro" id="IPR029052">
    <property type="entry name" value="Metallo-depent_PP-like"/>
</dbReference>
<dbReference type="SUPFAM" id="SSF56300">
    <property type="entry name" value="Metallo-dependent phosphatases"/>
    <property type="match status" value="1"/>
</dbReference>
<dbReference type="InterPro" id="IPR004843">
    <property type="entry name" value="Calcineurin-like_PHP"/>
</dbReference>
<dbReference type="Pfam" id="PF00149">
    <property type="entry name" value="Metallophos"/>
    <property type="match status" value="1"/>
</dbReference>
<sequence>MLTNLNNSTAFFTDDKLTHTGKIPLTGELRAETKADFAFAIVGDRTGIAVPGVFESAMQAVKSLQPDFVVSVGDLVEGYCSDAEEAHEEWDEIDSLIGALSLPFFQTIGNHDYSGNKFMRDVWRERKGSEYYAFRRHDCLFLVVNTEPSKEGEPGEFEFWRRYIRSIRREQERFQELTTQFLEAYHRNLEAAGEHPYRETAGFPTIDDGQIEFFREVLSHNQDVRWTFVFMHQPGWKTNVRQYERLMGMLQGRSYTVAAGHLHYVELSEEDGNPHIQVGSAGAYNSHAESIYGGKPSVKDGNFSGKGTPPCILWVSMKDGTPSVSVIPLHAFASVEGYKRSAD</sequence>
<dbReference type="GO" id="GO:0016787">
    <property type="term" value="F:hydrolase activity"/>
    <property type="evidence" value="ECO:0007669"/>
    <property type="project" value="UniProtKB-KW"/>
</dbReference>
<comment type="caution">
    <text evidence="2">The sequence shown here is derived from an EMBL/GenBank/DDBJ whole genome shotgun (WGS) entry which is preliminary data.</text>
</comment>
<dbReference type="Proteomes" id="UP001589619">
    <property type="component" value="Unassembled WGS sequence"/>
</dbReference>
<accession>A0ABV5W312</accession>
<dbReference type="InterPro" id="IPR051918">
    <property type="entry name" value="STPP_CPPED1"/>
</dbReference>
<dbReference type="EC" id="3.1.-.-" evidence="2"/>
<name>A0ABV5W312_9BACL</name>
<dbReference type="EMBL" id="JBHMAG010000017">
    <property type="protein sequence ID" value="MFB9754965.1"/>
    <property type="molecule type" value="Genomic_DNA"/>
</dbReference>